<accession>A0A494Y2L0</accession>
<dbReference type="EMBL" id="RBZM01000003">
    <property type="protein sequence ID" value="RKP56230.1"/>
    <property type="molecule type" value="Genomic_DNA"/>
</dbReference>
<keyword evidence="2" id="KW-1185">Reference proteome</keyword>
<name>A0A494Y2L0_9BACL</name>
<dbReference type="Proteomes" id="UP000282076">
    <property type="component" value="Unassembled WGS sequence"/>
</dbReference>
<sequence length="108" mass="11864">MAGLKTFINNSAATLQMTLFVRQGTFPYNQDGTVSFTLNPQQQLDVQYGDALNPFLNGLSLFTIFQGDLYSKIQFVTVAESLLDNLLNTNSVITITSDETDYVISGSP</sequence>
<evidence type="ECO:0000313" key="1">
    <source>
        <dbReference type="EMBL" id="RKP56230.1"/>
    </source>
</evidence>
<protein>
    <submittedName>
        <fullName evidence="1">Uncharacterized protein</fullName>
    </submittedName>
</protein>
<dbReference type="OrthoDB" id="2046097at2"/>
<proteinExistence type="predicted"/>
<reference evidence="1 2" key="1">
    <citation type="submission" date="2018-10" db="EMBL/GenBank/DDBJ databases">
        <title>Cohnella sp. M2MS4P-1, whole genome shotgun sequence.</title>
        <authorList>
            <person name="Tuo L."/>
        </authorList>
    </citation>
    <scope>NUCLEOTIDE SEQUENCE [LARGE SCALE GENOMIC DNA]</scope>
    <source>
        <strain evidence="1 2">M2MS4P-1</strain>
    </source>
</reference>
<dbReference type="AlphaFoldDB" id="A0A494Y2L0"/>
<gene>
    <name evidence="1" type="ORF">D7Z26_06210</name>
</gene>
<organism evidence="1 2">
    <name type="scientific">Cohnella endophytica</name>
    <dbReference type="NCBI Taxonomy" id="2419778"/>
    <lineage>
        <taxon>Bacteria</taxon>
        <taxon>Bacillati</taxon>
        <taxon>Bacillota</taxon>
        <taxon>Bacilli</taxon>
        <taxon>Bacillales</taxon>
        <taxon>Paenibacillaceae</taxon>
        <taxon>Cohnella</taxon>
    </lineage>
</organism>
<comment type="caution">
    <text evidence="1">The sequence shown here is derived from an EMBL/GenBank/DDBJ whole genome shotgun (WGS) entry which is preliminary data.</text>
</comment>
<evidence type="ECO:0000313" key="2">
    <source>
        <dbReference type="Proteomes" id="UP000282076"/>
    </source>
</evidence>
<dbReference type="RefSeq" id="WP_120975197.1">
    <property type="nucleotide sequence ID" value="NZ_RBZM01000003.1"/>
</dbReference>